<proteinExistence type="predicted"/>
<evidence type="ECO:0000313" key="1">
    <source>
        <dbReference type="EMBL" id="TDV57808.1"/>
    </source>
</evidence>
<dbReference type="AlphaFoldDB" id="A0A4R7W6L8"/>
<evidence type="ECO:0000313" key="2">
    <source>
        <dbReference type="Proteomes" id="UP000294927"/>
    </source>
</evidence>
<organism evidence="1 2">
    <name type="scientific">Actinophytocola oryzae</name>
    <dbReference type="NCBI Taxonomy" id="502181"/>
    <lineage>
        <taxon>Bacteria</taxon>
        <taxon>Bacillati</taxon>
        <taxon>Actinomycetota</taxon>
        <taxon>Actinomycetes</taxon>
        <taxon>Pseudonocardiales</taxon>
        <taxon>Pseudonocardiaceae</taxon>
    </lineage>
</organism>
<comment type="caution">
    <text evidence="1">The sequence shown here is derived from an EMBL/GenBank/DDBJ whole genome shotgun (WGS) entry which is preliminary data.</text>
</comment>
<reference evidence="1 2" key="1">
    <citation type="submission" date="2019-03" db="EMBL/GenBank/DDBJ databases">
        <title>Genomic Encyclopedia of Archaeal and Bacterial Type Strains, Phase II (KMG-II): from individual species to whole genera.</title>
        <authorList>
            <person name="Goeker M."/>
        </authorList>
    </citation>
    <scope>NUCLEOTIDE SEQUENCE [LARGE SCALE GENOMIC DNA]</scope>
    <source>
        <strain evidence="1 2">DSM 45499</strain>
    </source>
</reference>
<gene>
    <name evidence="1" type="ORF">CLV71_101681</name>
</gene>
<keyword evidence="2" id="KW-1185">Reference proteome</keyword>
<dbReference type="Proteomes" id="UP000294927">
    <property type="component" value="Unassembled WGS sequence"/>
</dbReference>
<accession>A0A4R7W6L8</accession>
<name>A0A4R7W6L8_9PSEU</name>
<dbReference type="EMBL" id="SOCP01000001">
    <property type="protein sequence ID" value="TDV57808.1"/>
    <property type="molecule type" value="Genomic_DNA"/>
</dbReference>
<sequence>MNTSAADTVVIELSDEYLPAEILSGWAERHPDGD</sequence>
<protein>
    <submittedName>
        <fullName evidence="1">Uncharacterized protein</fullName>
    </submittedName>
</protein>